<protein>
    <submittedName>
        <fullName evidence="1">Uncharacterized protein</fullName>
    </submittedName>
</protein>
<dbReference type="AlphaFoldDB" id="A0A3M7QW76"/>
<dbReference type="EMBL" id="REGN01004920">
    <property type="protein sequence ID" value="RNA15592.1"/>
    <property type="molecule type" value="Genomic_DNA"/>
</dbReference>
<comment type="caution">
    <text evidence="1">The sequence shown here is derived from an EMBL/GenBank/DDBJ whole genome shotgun (WGS) entry which is preliminary data.</text>
</comment>
<keyword evidence="2" id="KW-1185">Reference proteome</keyword>
<proteinExistence type="predicted"/>
<sequence length="87" mass="10066">MVSRGKSLKNNAVHLIISVTLIQVMRSQKVSVYESVNEHTNLDNSEKNMSPERIFLITYHYEFFNKLSILEAIEIWDLVWLADGSIP</sequence>
<name>A0A3M7QW76_BRAPC</name>
<accession>A0A3M7QW76</accession>
<evidence type="ECO:0000313" key="2">
    <source>
        <dbReference type="Proteomes" id="UP000276133"/>
    </source>
</evidence>
<evidence type="ECO:0000313" key="1">
    <source>
        <dbReference type="EMBL" id="RNA15592.1"/>
    </source>
</evidence>
<dbReference type="Proteomes" id="UP000276133">
    <property type="component" value="Unassembled WGS sequence"/>
</dbReference>
<gene>
    <name evidence="1" type="ORF">BpHYR1_003693</name>
</gene>
<organism evidence="1 2">
    <name type="scientific">Brachionus plicatilis</name>
    <name type="common">Marine rotifer</name>
    <name type="synonym">Brachionus muelleri</name>
    <dbReference type="NCBI Taxonomy" id="10195"/>
    <lineage>
        <taxon>Eukaryota</taxon>
        <taxon>Metazoa</taxon>
        <taxon>Spiralia</taxon>
        <taxon>Gnathifera</taxon>
        <taxon>Rotifera</taxon>
        <taxon>Eurotatoria</taxon>
        <taxon>Monogononta</taxon>
        <taxon>Pseudotrocha</taxon>
        <taxon>Ploima</taxon>
        <taxon>Brachionidae</taxon>
        <taxon>Brachionus</taxon>
    </lineage>
</organism>
<reference evidence="1 2" key="1">
    <citation type="journal article" date="2018" name="Sci. Rep.">
        <title>Genomic signatures of local adaptation to the degree of environmental predictability in rotifers.</title>
        <authorList>
            <person name="Franch-Gras L."/>
            <person name="Hahn C."/>
            <person name="Garcia-Roger E.M."/>
            <person name="Carmona M.J."/>
            <person name="Serra M."/>
            <person name="Gomez A."/>
        </authorList>
    </citation>
    <scope>NUCLEOTIDE SEQUENCE [LARGE SCALE GENOMIC DNA]</scope>
    <source>
        <strain evidence="1">HYR1</strain>
    </source>
</reference>